<dbReference type="SUPFAM" id="SSF46785">
    <property type="entry name" value="Winged helix' DNA-binding domain"/>
    <property type="match status" value="1"/>
</dbReference>
<dbReference type="PROSITE" id="PS50931">
    <property type="entry name" value="HTH_LYSR"/>
    <property type="match status" value="1"/>
</dbReference>
<comment type="caution">
    <text evidence="6">The sequence shown here is derived from an EMBL/GenBank/DDBJ whole genome shotgun (WGS) entry which is preliminary data.</text>
</comment>
<dbReference type="OrthoDB" id="9791253at2"/>
<accession>A0A2P7SKA5</accession>
<proteinExistence type="inferred from homology"/>
<dbReference type="PRINTS" id="PR00039">
    <property type="entry name" value="HTHLYSR"/>
</dbReference>
<evidence type="ECO:0000256" key="3">
    <source>
        <dbReference type="ARBA" id="ARBA00023125"/>
    </source>
</evidence>
<evidence type="ECO:0000256" key="4">
    <source>
        <dbReference type="ARBA" id="ARBA00023163"/>
    </source>
</evidence>
<dbReference type="InterPro" id="IPR036388">
    <property type="entry name" value="WH-like_DNA-bd_sf"/>
</dbReference>
<dbReference type="CDD" id="cd05466">
    <property type="entry name" value="PBP2_LTTR_substrate"/>
    <property type="match status" value="1"/>
</dbReference>
<protein>
    <recommendedName>
        <fullName evidence="5">HTH lysR-type domain-containing protein</fullName>
    </recommendedName>
</protein>
<keyword evidence="2" id="KW-0805">Transcription regulation</keyword>
<evidence type="ECO:0000259" key="5">
    <source>
        <dbReference type="PROSITE" id="PS50931"/>
    </source>
</evidence>
<dbReference type="GO" id="GO:0032993">
    <property type="term" value="C:protein-DNA complex"/>
    <property type="evidence" value="ECO:0007669"/>
    <property type="project" value="TreeGrafter"/>
</dbReference>
<dbReference type="PANTHER" id="PTHR30346">
    <property type="entry name" value="TRANSCRIPTIONAL DUAL REGULATOR HCAR-RELATED"/>
    <property type="match status" value="1"/>
</dbReference>
<evidence type="ECO:0000313" key="7">
    <source>
        <dbReference type="Proteomes" id="UP000240653"/>
    </source>
</evidence>
<evidence type="ECO:0000256" key="1">
    <source>
        <dbReference type="ARBA" id="ARBA00009437"/>
    </source>
</evidence>
<dbReference type="Pfam" id="PF00126">
    <property type="entry name" value="HTH_1"/>
    <property type="match status" value="1"/>
</dbReference>
<keyword evidence="3" id="KW-0238">DNA-binding</keyword>
<keyword evidence="7" id="KW-1185">Reference proteome</keyword>
<feature type="domain" description="HTH lysR-type" evidence="5">
    <location>
        <begin position="62"/>
        <end position="119"/>
    </location>
</feature>
<dbReference type="Proteomes" id="UP000240653">
    <property type="component" value="Unassembled WGS sequence"/>
</dbReference>
<reference evidence="6 7" key="1">
    <citation type="submission" date="2018-03" db="EMBL/GenBank/DDBJ databases">
        <title>The draft genome of Mesorhizobium soli JCM 19897.</title>
        <authorList>
            <person name="Li L."/>
            <person name="Liu L."/>
            <person name="Liang L."/>
            <person name="Wang T."/>
            <person name="Zhang X."/>
        </authorList>
    </citation>
    <scope>NUCLEOTIDE SEQUENCE [LARGE SCALE GENOMIC DNA]</scope>
    <source>
        <strain evidence="6 7">JCM 19897</strain>
    </source>
</reference>
<dbReference type="InterPro" id="IPR036390">
    <property type="entry name" value="WH_DNA-bd_sf"/>
</dbReference>
<dbReference type="Pfam" id="PF03466">
    <property type="entry name" value="LysR_substrate"/>
    <property type="match status" value="1"/>
</dbReference>
<evidence type="ECO:0000313" key="6">
    <source>
        <dbReference type="EMBL" id="PSJ62897.1"/>
    </source>
</evidence>
<dbReference type="AlphaFoldDB" id="A0A2P7SKA5"/>
<evidence type="ECO:0000256" key="2">
    <source>
        <dbReference type="ARBA" id="ARBA00023015"/>
    </source>
</evidence>
<dbReference type="SUPFAM" id="SSF53850">
    <property type="entry name" value="Periplasmic binding protein-like II"/>
    <property type="match status" value="1"/>
</dbReference>
<keyword evidence="4" id="KW-0804">Transcription</keyword>
<dbReference type="Gene3D" id="3.40.190.10">
    <property type="entry name" value="Periplasmic binding protein-like II"/>
    <property type="match status" value="2"/>
</dbReference>
<comment type="similarity">
    <text evidence="1">Belongs to the LysR transcriptional regulatory family.</text>
</comment>
<dbReference type="InterPro" id="IPR005119">
    <property type="entry name" value="LysR_subst-bd"/>
</dbReference>
<dbReference type="FunFam" id="1.10.10.10:FF:000001">
    <property type="entry name" value="LysR family transcriptional regulator"/>
    <property type="match status" value="1"/>
</dbReference>
<name>A0A2P7SKA5_9HYPH</name>
<organism evidence="6 7">
    <name type="scientific">Pseudaminobacter soli</name>
    <name type="common">ex Li et al. 2025</name>
    <dbReference type="NCBI Taxonomy" id="1295366"/>
    <lineage>
        <taxon>Bacteria</taxon>
        <taxon>Pseudomonadati</taxon>
        <taxon>Pseudomonadota</taxon>
        <taxon>Alphaproteobacteria</taxon>
        <taxon>Hyphomicrobiales</taxon>
        <taxon>Phyllobacteriaceae</taxon>
        <taxon>Pseudaminobacter</taxon>
    </lineage>
</organism>
<dbReference type="EMBL" id="PXYL01000002">
    <property type="protein sequence ID" value="PSJ62897.1"/>
    <property type="molecule type" value="Genomic_DNA"/>
</dbReference>
<dbReference type="GO" id="GO:0003677">
    <property type="term" value="F:DNA binding"/>
    <property type="evidence" value="ECO:0007669"/>
    <property type="project" value="UniProtKB-KW"/>
</dbReference>
<dbReference type="InterPro" id="IPR000847">
    <property type="entry name" value="LysR_HTH_N"/>
</dbReference>
<dbReference type="GO" id="GO:0003700">
    <property type="term" value="F:DNA-binding transcription factor activity"/>
    <property type="evidence" value="ECO:0007669"/>
    <property type="project" value="InterPro"/>
</dbReference>
<sequence length="364" mass="39077">MQLSLSRARAASRVSEDGLVLSSVSATAKARLWHAIDASGYTRDAHRPHNSNCGICAGGWLLDIRNFNGFVAAAELMNFTLAAQRLNITQSALSRQIKGLEDYLGVELFEKSGRNVRLTAHGDALLDKINDVVVADKSLRVLADNLGSGQGGVLKLGACSQLIERYLPTFLKRWTSENPGVSIRIEDGGGPELAGKLRAGSVHLTVSARPMSPIDPFETVSLGRLGFLAVATEEFLSNETSPIDMTDLLRLPILTLNQRHASREVFDAACKLAGAAPSIVLESYSPHTLFAMAEGGIGVAVVPSSAMKFGPPLVGRSIALKGQTVHFDICAMWSYAAPLPDYGMRFVEALKAHIVAENLQDALW</sequence>
<dbReference type="Gene3D" id="1.10.10.10">
    <property type="entry name" value="Winged helix-like DNA-binding domain superfamily/Winged helix DNA-binding domain"/>
    <property type="match status" value="1"/>
</dbReference>
<gene>
    <name evidence="6" type="ORF">C7I85_04815</name>
</gene>
<dbReference type="PANTHER" id="PTHR30346:SF0">
    <property type="entry name" value="HCA OPERON TRANSCRIPTIONAL ACTIVATOR HCAR"/>
    <property type="match status" value="1"/>
</dbReference>